<dbReference type="EMBL" id="RZNB01000001">
    <property type="protein sequence ID" value="RWZ52853.1"/>
    <property type="molecule type" value="Genomic_DNA"/>
</dbReference>
<dbReference type="Proteomes" id="UP000288547">
    <property type="component" value="Unassembled WGS sequence"/>
</dbReference>
<proteinExistence type="predicted"/>
<keyword evidence="1" id="KW-0472">Membrane</keyword>
<comment type="caution">
    <text evidence="2">The sequence shown here is derived from an EMBL/GenBank/DDBJ whole genome shotgun (WGS) entry which is preliminary data.</text>
</comment>
<gene>
    <name evidence="2" type="ORF">ELQ90_02620</name>
</gene>
<feature type="transmembrane region" description="Helical" evidence="1">
    <location>
        <begin position="33"/>
        <end position="53"/>
    </location>
</feature>
<dbReference type="OrthoDB" id="9929129at2"/>
<keyword evidence="3" id="KW-1185">Reference proteome</keyword>
<feature type="transmembrane region" description="Helical" evidence="1">
    <location>
        <begin position="184"/>
        <end position="211"/>
    </location>
</feature>
<dbReference type="RefSeq" id="WP_128493696.1">
    <property type="nucleotide sequence ID" value="NZ_RZNB01000001.1"/>
</dbReference>
<feature type="transmembrane region" description="Helical" evidence="1">
    <location>
        <begin position="99"/>
        <end position="123"/>
    </location>
</feature>
<evidence type="ECO:0000313" key="2">
    <source>
        <dbReference type="EMBL" id="RWZ52853.1"/>
    </source>
</evidence>
<protein>
    <submittedName>
        <fullName evidence="2">Uncharacterized protein</fullName>
    </submittedName>
</protein>
<feature type="transmembrane region" description="Helical" evidence="1">
    <location>
        <begin position="73"/>
        <end position="93"/>
    </location>
</feature>
<name>A0A444PYD5_9MICO</name>
<accession>A0A444PYD5</accession>
<keyword evidence="1" id="KW-0812">Transmembrane</keyword>
<reference evidence="2 3" key="1">
    <citation type="submission" date="2018-12" db="EMBL/GenBank/DDBJ databases">
        <authorList>
            <person name="Li F."/>
        </authorList>
    </citation>
    <scope>NUCLEOTIDE SEQUENCE [LARGE SCALE GENOMIC DNA]</scope>
    <source>
        <strain evidence="2 3">11W25H-1</strain>
    </source>
</reference>
<keyword evidence="1" id="KW-1133">Transmembrane helix</keyword>
<feature type="transmembrane region" description="Helical" evidence="1">
    <location>
        <begin position="154"/>
        <end position="172"/>
    </location>
</feature>
<organism evidence="2 3">
    <name type="scientific">Labedella phragmitis</name>
    <dbReference type="NCBI Taxonomy" id="2498849"/>
    <lineage>
        <taxon>Bacteria</taxon>
        <taxon>Bacillati</taxon>
        <taxon>Actinomycetota</taxon>
        <taxon>Actinomycetes</taxon>
        <taxon>Micrococcales</taxon>
        <taxon>Microbacteriaceae</taxon>
        <taxon>Labedella</taxon>
    </lineage>
</organism>
<evidence type="ECO:0000313" key="3">
    <source>
        <dbReference type="Proteomes" id="UP000288547"/>
    </source>
</evidence>
<sequence>MRVTAFAVSSLLGTAMVVATVFALGDEARPPASALVLVSVVVVWAVGLFSGIVIAGDWWDPATPDGSRDHRRFLVVAIVVAVLAAGLLGAQVATDAVSVGAASGSAVAGLGYIALNLAVATWVRRREEIARTRGIDEPEHGWIQVLTRHRADNVALWFAIVLVVGVGVAVLVDELLLLDAQRVLFPVSIAVSLAALVATIMCSTIAMNLYGPTRDLLGSDRERNRRIRRVVLGGRDIELSEEESELATAYAPLAAEATAWNLAQNVFLFTALLTQNIPRLAEPVPLGLSIVLVAAVAIAIPFSLRQVERARRYAATPAAA</sequence>
<feature type="transmembrane region" description="Helical" evidence="1">
    <location>
        <begin position="284"/>
        <end position="304"/>
    </location>
</feature>
<dbReference type="AlphaFoldDB" id="A0A444PYD5"/>
<evidence type="ECO:0000256" key="1">
    <source>
        <dbReference type="SAM" id="Phobius"/>
    </source>
</evidence>